<dbReference type="PANTHER" id="PTHR43806">
    <property type="entry name" value="PEPTIDASE S8"/>
    <property type="match status" value="1"/>
</dbReference>
<gene>
    <name evidence="8" type="ORF">BP6252_06052</name>
</gene>
<dbReference type="InterPro" id="IPR015500">
    <property type="entry name" value="Peptidase_S8_subtilisin-rel"/>
</dbReference>
<evidence type="ECO:0000259" key="6">
    <source>
        <dbReference type="Pfam" id="PF00082"/>
    </source>
</evidence>
<dbReference type="Proteomes" id="UP000256645">
    <property type="component" value="Unassembled WGS sequence"/>
</dbReference>
<feature type="active site" description="Charge relay system" evidence="5">
    <location>
        <position position="646"/>
    </location>
</feature>
<dbReference type="SUPFAM" id="SSF52743">
    <property type="entry name" value="Subtilisin-like"/>
    <property type="match status" value="1"/>
</dbReference>
<evidence type="ECO:0000256" key="5">
    <source>
        <dbReference type="PROSITE-ProRule" id="PRU01240"/>
    </source>
</evidence>
<dbReference type="AlphaFoldDB" id="A0A3D8RLT2"/>
<feature type="active site" description="Charge relay system" evidence="5">
    <location>
        <position position="801"/>
    </location>
</feature>
<dbReference type="Pfam" id="PF24476">
    <property type="entry name" value="DUF7580"/>
    <property type="match status" value="1"/>
</dbReference>
<dbReference type="PROSITE" id="PS51892">
    <property type="entry name" value="SUBTILASE"/>
    <property type="match status" value="1"/>
</dbReference>
<dbReference type="PANTHER" id="PTHR43806:SF11">
    <property type="entry name" value="CEREVISIN-RELATED"/>
    <property type="match status" value="1"/>
</dbReference>
<keyword evidence="3 5" id="KW-0378">Hydrolase</keyword>
<keyword evidence="9" id="KW-1185">Reference proteome</keyword>
<evidence type="ECO:0000259" key="7">
    <source>
        <dbReference type="Pfam" id="PF24476"/>
    </source>
</evidence>
<dbReference type="InterPro" id="IPR023827">
    <property type="entry name" value="Peptidase_S8_Asp-AS"/>
</dbReference>
<evidence type="ECO:0000313" key="9">
    <source>
        <dbReference type="Proteomes" id="UP000256645"/>
    </source>
</evidence>
<feature type="domain" description="DUF7580" evidence="7">
    <location>
        <begin position="210"/>
        <end position="509"/>
    </location>
</feature>
<dbReference type="CDD" id="cd00306">
    <property type="entry name" value="Peptidases_S8_S53"/>
    <property type="match status" value="1"/>
</dbReference>
<feature type="domain" description="Peptidase S8/S53" evidence="6">
    <location>
        <begin position="601"/>
        <end position="828"/>
    </location>
</feature>
<dbReference type="InterPro" id="IPR056002">
    <property type="entry name" value="DUF7580"/>
</dbReference>
<evidence type="ECO:0000256" key="2">
    <source>
        <dbReference type="ARBA" id="ARBA00022670"/>
    </source>
</evidence>
<dbReference type="InterPro" id="IPR000209">
    <property type="entry name" value="Peptidase_S8/S53_dom"/>
</dbReference>
<keyword evidence="2 5" id="KW-0645">Protease</keyword>
<dbReference type="InterPro" id="IPR036852">
    <property type="entry name" value="Peptidase_S8/S53_dom_sf"/>
</dbReference>
<evidence type="ECO:0000313" key="8">
    <source>
        <dbReference type="EMBL" id="RDW74910.1"/>
    </source>
</evidence>
<accession>A0A3D8RLT2</accession>
<dbReference type="PRINTS" id="PR00723">
    <property type="entry name" value="SUBTILISIN"/>
</dbReference>
<evidence type="ECO:0000256" key="3">
    <source>
        <dbReference type="ARBA" id="ARBA00022801"/>
    </source>
</evidence>
<comment type="similarity">
    <text evidence="1 5">Belongs to the peptidase S8 family.</text>
</comment>
<protein>
    <submittedName>
        <fullName evidence="8">Uncharacterized protein</fullName>
    </submittedName>
</protein>
<dbReference type="OrthoDB" id="206201at2759"/>
<dbReference type="Gene3D" id="3.40.50.200">
    <property type="entry name" value="Peptidase S8/S53 domain"/>
    <property type="match status" value="1"/>
</dbReference>
<proteinExistence type="inferred from homology"/>
<feature type="active site" description="Charge relay system" evidence="5">
    <location>
        <position position="608"/>
    </location>
</feature>
<dbReference type="PROSITE" id="PS00136">
    <property type="entry name" value="SUBTILASE_ASP"/>
    <property type="match status" value="1"/>
</dbReference>
<evidence type="ECO:0000256" key="1">
    <source>
        <dbReference type="ARBA" id="ARBA00011073"/>
    </source>
</evidence>
<organism evidence="8 9">
    <name type="scientific">Coleophoma cylindrospora</name>
    <dbReference type="NCBI Taxonomy" id="1849047"/>
    <lineage>
        <taxon>Eukaryota</taxon>
        <taxon>Fungi</taxon>
        <taxon>Dikarya</taxon>
        <taxon>Ascomycota</taxon>
        <taxon>Pezizomycotina</taxon>
        <taxon>Leotiomycetes</taxon>
        <taxon>Helotiales</taxon>
        <taxon>Dermateaceae</taxon>
        <taxon>Coleophoma</taxon>
    </lineage>
</organism>
<comment type="caution">
    <text evidence="8">The sequence shown here is derived from an EMBL/GenBank/DDBJ whole genome shotgun (WGS) entry which is preliminary data.</text>
</comment>
<dbReference type="InterPro" id="IPR050131">
    <property type="entry name" value="Peptidase_S8_subtilisin-like"/>
</dbReference>
<name>A0A3D8RLT2_9HELO</name>
<dbReference type="STRING" id="1849047.A0A3D8RLT2"/>
<reference evidence="8 9" key="1">
    <citation type="journal article" date="2018" name="IMA Fungus">
        <title>IMA Genome-F 9: Draft genome sequence of Annulohypoxylon stygium, Aspergillus mulundensis, Berkeleyomyces basicola (syn. Thielaviopsis basicola), Ceratocystis smalleyi, two Cercospora beticola strains, Coleophoma cylindrospora, Fusarium fracticaudum, Phialophora cf. hyalina, and Morchella septimelata.</title>
        <authorList>
            <person name="Wingfield B.D."/>
            <person name="Bills G.F."/>
            <person name="Dong Y."/>
            <person name="Huang W."/>
            <person name="Nel W.J."/>
            <person name="Swalarsk-Parry B.S."/>
            <person name="Vaghefi N."/>
            <person name="Wilken P.M."/>
            <person name="An Z."/>
            <person name="de Beer Z.W."/>
            <person name="De Vos L."/>
            <person name="Chen L."/>
            <person name="Duong T.A."/>
            <person name="Gao Y."/>
            <person name="Hammerbacher A."/>
            <person name="Kikkert J.R."/>
            <person name="Li Y."/>
            <person name="Li H."/>
            <person name="Li K."/>
            <person name="Li Q."/>
            <person name="Liu X."/>
            <person name="Ma X."/>
            <person name="Naidoo K."/>
            <person name="Pethybridge S.J."/>
            <person name="Sun J."/>
            <person name="Steenkamp E.T."/>
            <person name="van der Nest M.A."/>
            <person name="van Wyk S."/>
            <person name="Wingfield M.J."/>
            <person name="Xiong C."/>
            <person name="Yue Q."/>
            <person name="Zhang X."/>
        </authorList>
    </citation>
    <scope>NUCLEOTIDE SEQUENCE [LARGE SCALE GENOMIC DNA]</scope>
    <source>
        <strain evidence="8 9">BP6252</strain>
    </source>
</reference>
<dbReference type="Pfam" id="PF00082">
    <property type="entry name" value="Peptidase_S8"/>
    <property type="match status" value="1"/>
</dbReference>
<keyword evidence="4 5" id="KW-0720">Serine protease</keyword>
<dbReference type="GO" id="GO:0004252">
    <property type="term" value="F:serine-type endopeptidase activity"/>
    <property type="evidence" value="ECO:0007669"/>
    <property type="project" value="UniProtKB-UniRule"/>
</dbReference>
<sequence>MRVVVDAQVEWHFFMTLYPLFKEALPRGDGRSGDRELQNAITTIRHNLRKIPLQVQQGELNQDLSDADFDTFLRALHSLLALFEDLVEGVAQPPCTFDAAVQQEQTLPSLYPKLTALEERLQKLKLDAGEIDDWYPSTEYPSEGLRELVQYVKFHDYTSIATRIREFNATIHNVLQGSLAVSDGDLGNVASLRDDEIDFIRRACHVNLLSSSLFTLLSNRTGACSKAHNARMHLSGFLDPELNIDLFVAGCDEQSWHLTSCRRTLHRPTVCNYISHDVFLEAEPADSPAKRIQIAFDNDSMWEDVNDGGLIEPHVAPELPLSLRKLVFPGRDAPPPAWMTEDCEFEAEDHRIIEVILACSLFHLNASHWIRTGWDMDNILISPTPGAQNPLNRWKPYTACPLELSPLSPSNSNDDILSFGLLIMEMEAKKPLPTDTATDWVTGLPSKDSLLQKVLIDWKRKLEDGYQQIGTACLRFRELVQKFYHPALPDEMKRTAAIYKYILIPLHRLVTQRHCSTSQLFCSFPTPYDSATAPSLRSMNQTWNSNSKLVLFDGDSRSHDPREISNAAVFIQAIRPFIQKVRDLEDSSPSLPSWAPWRADKIRIAIIDTGIDDEDTLIETALENGRIKDCQGFVGDPGDHQDLQGHGTHVTRLILGMAPAAELYIAKISDSKSIAAADFTRISEASSPAIKWAHETKKVHIISMSFGLEHNNRNAEIDVAISNALKSGTTIFAAAANSGGNEKRAYPAKRSGVICIHASDGLGNDGKISPSHLPKKDNFSTLGISIKSKWKGGDVLISGTSFATPVAVSMAADVLEFSRYRCRLSEHEQQYLYSYDGVCEILRLMSTERQQYDYIMPLHLWNSKSPNADSEIATKITEIARQ</sequence>
<evidence type="ECO:0000256" key="4">
    <source>
        <dbReference type="ARBA" id="ARBA00022825"/>
    </source>
</evidence>
<dbReference type="GO" id="GO:0006508">
    <property type="term" value="P:proteolysis"/>
    <property type="evidence" value="ECO:0007669"/>
    <property type="project" value="UniProtKB-KW"/>
</dbReference>
<dbReference type="EMBL" id="PDLM01000006">
    <property type="protein sequence ID" value="RDW74910.1"/>
    <property type="molecule type" value="Genomic_DNA"/>
</dbReference>